<protein>
    <submittedName>
        <fullName evidence="2">Uncharacterized protein</fullName>
    </submittedName>
</protein>
<sequence length="86" mass="9259">MGSLLRVDAVVRGEETACGRRGEEEDANGEGGVGINVEVLGGDIVRHGEGLVQRGPSGWQRRTVEQRKGIEDSPETEKDAVRRMTG</sequence>
<evidence type="ECO:0000256" key="1">
    <source>
        <dbReference type="SAM" id="MobiDB-lite"/>
    </source>
</evidence>
<organism evidence="2 3">
    <name type="scientific">Oryza sativa subsp. japonica</name>
    <name type="common">Rice</name>
    <dbReference type="NCBI Taxonomy" id="39947"/>
    <lineage>
        <taxon>Eukaryota</taxon>
        <taxon>Viridiplantae</taxon>
        <taxon>Streptophyta</taxon>
        <taxon>Embryophyta</taxon>
        <taxon>Tracheophyta</taxon>
        <taxon>Spermatophyta</taxon>
        <taxon>Magnoliopsida</taxon>
        <taxon>Liliopsida</taxon>
        <taxon>Poales</taxon>
        <taxon>Poaceae</taxon>
        <taxon>BOP clade</taxon>
        <taxon>Oryzoideae</taxon>
        <taxon>Oryzeae</taxon>
        <taxon>Oryzinae</taxon>
        <taxon>Oryza</taxon>
        <taxon>Oryza sativa</taxon>
    </lineage>
</organism>
<feature type="region of interest" description="Disordered" evidence="1">
    <location>
        <begin position="49"/>
        <end position="86"/>
    </location>
</feature>
<feature type="compositionally biased region" description="Basic and acidic residues" evidence="1">
    <location>
        <begin position="62"/>
        <end position="86"/>
    </location>
</feature>
<evidence type="ECO:0000313" key="2">
    <source>
        <dbReference type="EMBL" id="BAD73585.1"/>
    </source>
</evidence>
<dbReference type="AlphaFoldDB" id="Q5QLK8"/>
<reference evidence="3" key="1">
    <citation type="journal article" date="2005" name="Nature">
        <title>The map-based sequence of the rice genome.</title>
        <authorList>
            <consortium name="International rice genome sequencing project (IRGSP)"/>
            <person name="Matsumoto T."/>
            <person name="Wu J."/>
            <person name="Kanamori H."/>
            <person name="Katayose Y."/>
            <person name="Fujisawa M."/>
            <person name="Namiki N."/>
            <person name="Mizuno H."/>
            <person name="Yamamoto K."/>
            <person name="Antonio B.A."/>
            <person name="Baba T."/>
            <person name="Sakata K."/>
            <person name="Nagamura Y."/>
            <person name="Aoki H."/>
            <person name="Arikawa K."/>
            <person name="Arita K."/>
            <person name="Bito T."/>
            <person name="Chiden Y."/>
            <person name="Fujitsuka N."/>
            <person name="Fukunaka R."/>
            <person name="Hamada M."/>
            <person name="Harada C."/>
            <person name="Hayashi A."/>
            <person name="Hijishita S."/>
            <person name="Honda M."/>
            <person name="Hosokawa S."/>
            <person name="Ichikawa Y."/>
            <person name="Idonuma A."/>
            <person name="Iijima M."/>
            <person name="Ikeda M."/>
            <person name="Ikeno M."/>
            <person name="Ito K."/>
            <person name="Ito S."/>
            <person name="Ito T."/>
            <person name="Ito Y."/>
            <person name="Ito Y."/>
            <person name="Iwabuchi A."/>
            <person name="Kamiya K."/>
            <person name="Karasawa W."/>
            <person name="Kurita K."/>
            <person name="Katagiri S."/>
            <person name="Kikuta A."/>
            <person name="Kobayashi H."/>
            <person name="Kobayashi N."/>
            <person name="Machita K."/>
            <person name="Maehara T."/>
            <person name="Masukawa M."/>
            <person name="Mizubayashi T."/>
            <person name="Mukai Y."/>
            <person name="Nagasaki H."/>
            <person name="Nagata Y."/>
            <person name="Naito S."/>
            <person name="Nakashima M."/>
            <person name="Nakama Y."/>
            <person name="Nakamichi Y."/>
            <person name="Nakamura M."/>
            <person name="Meguro A."/>
            <person name="Negishi M."/>
            <person name="Ohta I."/>
            <person name="Ohta T."/>
            <person name="Okamoto M."/>
            <person name="Ono N."/>
            <person name="Saji S."/>
            <person name="Sakaguchi M."/>
            <person name="Sakai K."/>
            <person name="Shibata M."/>
            <person name="Shimokawa T."/>
            <person name="Song J."/>
            <person name="Takazaki Y."/>
            <person name="Terasawa K."/>
            <person name="Tsugane M."/>
            <person name="Tsuji K."/>
            <person name="Ueda S."/>
            <person name="Waki K."/>
            <person name="Yamagata H."/>
            <person name="Yamamoto M."/>
            <person name="Yamamoto S."/>
            <person name="Yamane H."/>
            <person name="Yoshiki S."/>
            <person name="Yoshihara R."/>
            <person name="Yukawa K."/>
            <person name="Zhong H."/>
            <person name="Yano M."/>
            <person name="Yuan Q."/>
            <person name="Ouyang S."/>
            <person name="Liu J."/>
            <person name="Jones K.M."/>
            <person name="Gansberger K."/>
            <person name="Moffat K."/>
            <person name="Hill J."/>
            <person name="Bera J."/>
            <person name="Fadrosh D."/>
            <person name="Jin S."/>
            <person name="Johri S."/>
            <person name="Kim M."/>
            <person name="Overton L."/>
            <person name="Reardon M."/>
            <person name="Tsitrin T."/>
            <person name="Vuong H."/>
            <person name="Weaver B."/>
            <person name="Ciecko A."/>
            <person name="Tallon L."/>
            <person name="Jackson J."/>
            <person name="Pai G."/>
            <person name="Aken S.V."/>
            <person name="Utterback T."/>
            <person name="Reidmuller S."/>
            <person name="Feldblyum T."/>
            <person name="Hsiao J."/>
            <person name="Zismann V."/>
            <person name="Iobst S."/>
            <person name="de Vazeille A.R."/>
            <person name="Buell C.R."/>
            <person name="Ying K."/>
            <person name="Li Y."/>
            <person name="Lu T."/>
            <person name="Huang Y."/>
            <person name="Zhao Q."/>
            <person name="Feng Q."/>
            <person name="Zhang L."/>
            <person name="Zhu J."/>
            <person name="Weng Q."/>
            <person name="Mu J."/>
            <person name="Lu Y."/>
            <person name="Fan D."/>
            <person name="Liu Y."/>
            <person name="Guan J."/>
            <person name="Zhang Y."/>
            <person name="Yu S."/>
            <person name="Liu X."/>
            <person name="Zhang Y."/>
            <person name="Hong G."/>
            <person name="Han B."/>
            <person name="Choisne N."/>
            <person name="Demange N."/>
            <person name="Orjeda G."/>
            <person name="Samain S."/>
            <person name="Cattolico L."/>
            <person name="Pelletier E."/>
            <person name="Couloux A."/>
            <person name="Segurens B."/>
            <person name="Wincker P."/>
            <person name="D'Hont A."/>
            <person name="Scarpelli C."/>
            <person name="Weissenbach J."/>
            <person name="Salanoubat M."/>
            <person name="Quetier F."/>
            <person name="Yu Y."/>
            <person name="Kim H.R."/>
            <person name="Rambo T."/>
            <person name="Currie J."/>
            <person name="Collura K."/>
            <person name="Luo M."/>
            <person name="Yang T."/>
            <person name="Ammiraju J.S.S."/>
            <person name="Engler F."/>
            <person name="Soderlund C."/>
            <person name="Wing R.A."/>
            <person name="Palmer L.E."/>
            <person name="de la Bastide M."/>
            <person name="Spiegel L."/>
            <person name="Nascimento L."/>
            <person name="Zutavern T."/>
            <person name="O'Shaughnessy A."/>
            <person name="Dike S."/>
            <person name="Dedhia N."/>
            <person name="Preston R."/>
            <person name="Balija V."/>
            <person name="McCombie W.R."/>
            <person name="Chow T."/>
            <person name="Chen H."/>
            <person name="Chung M."/>
            <person name="Chen C."/>
            <person name="Shaw J."/>
            <person name="Wu H."/>
            <person name="Hsiao K."/>
            <person name="Chao Y."/>
            <person name="Chu M."/>
            <person name="Cheng C."/>
            <person name="Hour A."/>
            <person name="Lee P."/>
            <person name="Lin S."/>
            <person name="Lin Y."/>
            <person name="Liou J."/>
            <person name="Liu S."/>
            <person name="Hsing Y."/>
            <person name="Raghuvanshi S."/>
            <person name="Mohanty A."/>
            <person name="Bharti A.K."/>
            <person name="Gaur A."/>
            <person name="Gupta V."/>
            <person name="Kumar D."/>
            <person name="Ravi V."/>
            <person name="Vij S."/>
            <person name="Kapur A."/>
            <person name="Khurana P."/>
            <person name="Khurana P."/>
            <person name="Khurana J.P."/>
            <person name="Tyagi A.K."/>
            <person name="Gaikwad K."/>
            <person name="Singh A."/>
            <person name="Dalal V."/>
            <person name="Srivastava S."/>
            <person name="Dixit A."/>
            <person name="Pal A.K."/>
            <person name="Ghazi I.A."/>
            <person name="Yadav M."/>
            <person name="Pandit A."/>
            <person name="Bhargava A."/>
            <person name="Sureshbabu K."/>
            <person name="Batra K."/>
            <person name="Sharma T.R."/>
            <person name="Mohapatra T."/>
            <person name="Singh N.K."/>
            <person name="Messing J."/>
            <person name="Nelson A.B."/>
            <person name="Fuks G."/>
            <person name="Kavchok S."/>
            <person name="Keizer G."/>
            <person name="Linton E."/>
            <person name="Llaca V."/>
            <person name="Song R."/>
            <person name="Tanyolac B."/>
            <person name="Young S."/>
            <person name="Ho-Il K."/>
            <person name="Hahn J.H."/>
            <person name="Sangsakoo G."/>
            <person name="Vanavichit A."/>
            <person name="de Mattos Luiz.A.T."/>
            <person name="Zimmer P.D."/>
            <person name="Malone G."/>
            <person name="Dellagostin O."/>
            <person name="de Oliveira A.C."/>
            <person name="Bevan M."/>
            <person name="Bancroft I."/>
            <person name="Minx P."/>
            <person name="Cordum H."/>
            <person name="Wilson R."/>
            <person name="Cheng Z."/>
            <person name="Jin W."/>
            <person name="Jiang J."/>
            <person name="Leong S.A."/>
            <person name="Iwama H."/>
            <person name="Gojobori T."/>
            <person name="Itoh T."/>
            <person name="Niimura Y."/>
            <person name="Fujii Y."/>
            <person name="Habara T."/>
            <person name="Sakai H."/>
            <person name="Sato Y."/>
            <person name="Wilson G."/>
            <person name="Kumar K."/>
            <person name="McCouch S."/>
            <person name="Juretic N."/>
            <person name="Hoen D."/>
            <person name="Wright S."/>
            <person name="Bruskiewich R."/>
            <person name="Bureau T."/>
            <person name="Miyao A."/>
            <person name="Hirochika H."/>
            <person name="Nishikawa T."/>
            <person name="Kadowaki K."/>
            <person name="Sugiura M."/>
            <person name="Burr B."/>
            <person name="Sasaki T."/>
        </authorList>
    </citation>
    <scope>NUCLEOTIDE SEQUENCE [LARGE SCALE GENOMIC DNA]</scope>
    <source>
        <strain evidence="3">cv. Nipponbare</strain>
    </source>
</reference>
<gene>
    <name evidence="2" type="ORF">B1168H06.9</name>
</gene>
<accession>Q5QLK8</accession>
<dbReference type="Proteomes" id="UP000000763">
    <property type="component" value="Chromosome 1"/>
</dbReference>
<dbReference type="EMBL" id="AP003563">
    <property type="protein sequence ID" value="BAD73585.1"/>
    <property type="molecule type" value="Genomic_DNA"/>
</dbReference>
<name>Q5QLK8_ORYSJ</name>
<reference evidence="3" key="2">
    <citation type="journal article" date="2008" name="Nucleic Acids Res.">
        <title>The rice annotation project database (RAP-DB): 2008 update.</title>
        <authorList>
            <consortium name="The rice annotation project (RAP)"/>
        </authorList>
    </citation>
    <scope>GENOME REANNOTATION</scope>
    <source>
        <strain evidence="3">cv. Nipponbare</strain>
    </source>
</reference>
<proteinExistence type="predicted"/>
<evidence type="ECO:0000313" key="3">
    <source>
        <dbReference type="Proteomes" id="UP000000763"/>
    </source>
</evidence>